<sequence length="218" mass="24953">MEPEKTPSNLSKKDVYIKNLDIFRELGNICAGGAGNILSKLIKKKIYFDIPPAKYLSISQIIKGRLIENQKQMCLHGTIKGFFQGKIFLMTPIDETEILLENLYKVKKKAEIKKNQNFNSNDNQILHNFFKKLINAYTDALASFLQVSLMFDEEQFITKQGSDFKSCVASTTDEELNKAITIETTIKVENEEIIHCSFLFILGSSEVDTILNRIEEIW</sequence>
<proteinExistence type="predicted"/>
<dbReference type="Proteomes" id="UP001208689">
    <property type="component" value="Chromosome"/>
</dbReference>
<gene>
    <name evidence="2" type="ORF">NEF87_000399</name>
</gene>
<name>A0ABY6HNP8_9ARCH</name>
<evidence type="ECO:0008006" key="4">
    <source>
        <dbReference type="Google" id="ProtNLM"/>
    </source>
</evidence>
<dbReference type="Gene3D" id="3.40.1550.10">
    <property type="entry name" value="CheC-like"/>
    <property type="match status" value="1"/>
</dbReference>
<accession>A0ABY6HNP8</accession>
<protein>
    <recommendedName>
        <fullName evidence="4">CheC-like protein domain-containing protein</fullName>
    </recommendedName>
</protein>
<evidence type="ECO:0000256" key="1">
    <source>
        <dbReference type="ARBA" id="ARBA00022500"/>
    </source>
</evidence>
<dbReference type="SUPFAM" id="SSF103039">
    <property type="entry name" value="CheC-like"/>
    <property type="match status" value="1"/>
</dbReference>
<reference evidence="2" key="1">
    <citation type="submission" date="2022-09" db="EMBL/GenBank/DDBJ databases">
        <title>Actin cytoskeleton and complex cell architecture in an #Asgard archaeon.</title>
        <authorList>
            <person name="Ponce Toledo R.I."/>
            <person name="Schleper C."/>
            <person name="Rodrigues Oliveira T."/>
            <person name="Wollweber F."/>
            <person name="Xu J."/>
            <person name="Rittmann S."/>
            <person name="Klingl A."/>
            <person name="Pilhofer M."/>
        </authorList>
    </citation>
    <scope>NUCLEOTIDE SEQUENCE</scope>
    <source>
        <strain evidence="2">B-35</strain>
    </source>
</reference>
<keyword evidence="3" id="KW-1185">Reference proteome</keyword>
<evidence type="ECO:0000313" key="3">
    <source>
        <dbReference type="Proteomes" id="UP001208689"/>
    </source>
</evidence>
<keyword evidence="1" id="KW-0145">Chemotaxis</keyword>
<evidence type="ECO:0000313" key="2">
    <source>
        <dbReference type="EMBL" id="UYP44114.1"/>
    </source>
</evidence>
<dbReference type="EMBL" id="CP104013">
    <property type="protein sequence ID" value="UYP44114.1"/>
    <property type="molecule type" value="Genomic_DNA"/>
</dbReference>
<dbReference type="InterPro" id="IPR028976">
    <property type="entry name" value="CheC-like_sf"/>
</dbReference>
<organism evidence="2 3">
    <name type="scientific">Candidatus Lokiarchaeum ossiferum</name>
    <dbReference type="NCBI Taxonomy" id="2951803"/>
    <lineage>
        <taxon>Archaea</taxon>
        <taxon>Promethearchaeati</taxon>
        <taxon>Promethearchaeota</taxon>
        <taxon>Promethearchaeia</taxon>
        <taxon>Promethearchaeales</taxon>
        <taxon>Promethearchaeaceae</taxon>
        <taxon>Candidatus Lokiarchaeum</taxon>
    </lineage>
</organism>